<dbReference type="PANTHER" id="PTHR43976">
    <property type="entry name" value="SHORT CHAIN DEHYDROGENASE"/>
    <property type="match status" value="1"/>
</dbReference>
<dbReference type="PANTHER" id="PTHR43976:SF16">
    <property type="entry name" value="SHORT-CHAIN DEHYDROGENASE_REDUCTASE FAMILY PROTEIN"/>
    <property type="match status" value="1"/>
</dbReference>
<dbReference type="InterPro" id="IPR020904">
    <property type="entry name" value="Sc_DH/Rdtase_CS"/>
</dbReference>
<evidence type="ECO:0000256" key="1">
    <source>
        <dbReference type="ARBA" id="ARBA00006484"/>
    </source>
</evidence>
<name>A0ABS6WUC1_9BACT</name>
<proteinExistence type="inferred from homology"/>
<keyword evidence="2" id="KW-0560">Oxidoreductase</keyword>
<evidence type="ECO:0000313" key="4">
    <source>
        <dbReference type="EMBL" id="MBW3127175.1"/>
    </source>
</evidence>
<dbReference type="RefSeq" id="WP_219156290.1">
    <property type="nucleotide sequence ID" value="NZ_JAHWGL010000002.1"/>
</dbReference>
<dbReference type="SMART" id="SM00822">
    <property type="entry name" value="PKS_KR"/>
    <property type="match status" value="1"/>
</dbReference>
<evidence type="ECO:0000313" key="5">
    <source>
        <dbReference type="Proteomes" id="UP000826188"/>
    </source>
</evidence>
<feature type="domain" description="Ketoreductase" evidence="3">
    <location>
        <begin position="5"/>
        <end position="185"/>
    </location>
</feature>
<accession>A0ABS6WUC1</accession>
<protein>
    <submittedName>
        <fullName evidence="4">SDR family NAD(P)-dependent oxidoreductase</fullName>
    </submittedName>
</protein>
<evidence type="ECO:0000256" key="2">
    <source>
        <dbReference type="ARBA" id="ARBA00023002"/>
    </source>
</evidence>
<dbReference type="CDD" id="cd05374">
    <property type="entry name" value="17beta-HSD-like_SDR_c"/>
    <property type="match status" value="1"/>
</dbReference>
<dbReference type="Pfam" id="PF00106">
    <property type="entry name" value="adh_short"/>
    <property type="match status" value="1"/>
</dbReference>
<sequence length="279" mass="29803">MNEQKVWLVTGASKGLGLALVKKLLLQGYQVAATSREASQLQQAVGEHSNFLALAADLSQEESVKTALAQVVARFGQLDVVVNNAGYGLQGSLEEVPLADLQQCVEVNVYGTLCVIRQALPYLRAQRSGHIFNLSSIAGYAAEAGFGAYNIAKYAVVGLSETLAAEVSPFGIRVTVVGPGAFRTNFFSPGSFVYSEGTIADYEPLHALRAKLDAEVDQKQPGDPDKAADVLIRAAESDAPPLYLMLGADAYEKVAQKQARFAQDLSTWKDQALATAIIH</sequence>
<organism evidence="4 5">
    <name type="scientific">Hymenobacter profundi</name>
    <dbReference type="NCBI Taxonomy" id="1982110"/>
    <lineage>
        <taxon>Bacteria</taxon>
        <taxon>Pseudomonadati</taxon>
        <taxon>Bacteroidota</taxon>
        <taxon>Cytophagia</taxon>
        <taxon>Cytophagales</taxon>
        <taxon>Hymenobacteraceae</taxon>
        <taxon>Hymenobacter</taxon>
    </lineage>
</organism>
<keyword evidence="5" id="KW-1185">Reference proteome</keyword>
<reference evidence="4 5" key="1">
    <citation type="submission" date="2021-07" db="EMBL/GenBank/DDBJ databases">
        <title>Hymenobacter profundi sp. nov., isolated from deep-sea water.</title>
        <authorList>
            <person name="Kim M.K."/>
        </authorList>
    </citation>
    <scope>NUCLEOTIDE SEQUENCE [LARGE SCALE GENOMIC DNA]</scope>
    <source>
        <strain evidence="4 5">M2</strain>
    </source>
</reference>
<evidence type="ECO:0000259" key="3">
    <source>
        <dbReference type="SMART" id="SM00822"/>
    </source>
</evidence>
<dbReference type="EMBL" id="JAHWGL010000002">
    <property type="protein sequence ID" value="MBW3127175.1"/>
    <property type="molecule type" value="Genomic_DNA"/>
</dbReference>
<gene>
    <name evidence="4" type="ORF">KYK14_01305</name>
</gene>
<dbReference type="InterPro" id="IPR051911">
    <property type="entry name" value="SDR_oxidoreductase"/>
</dbReference>
<dbReference type="PROSITE" id="PS00061">
    <property type="entry name" value="ADH_SHORT"/>
    <property type="match status" value="1"/>
</dbReference>
<comment type="similarity">
    <text evidence="1">Belongs to the short-chain dehydrogenases/reductases (SDR) family.</text>
</comment>
<dbReference type="InterPro" id="IPR057326">
    <property type="entry name" value="KR_dom"/>
</dbReference>
<comment type="caution">
    <text evidence="4">The sequence shown here is derived from an EMBL/GenBank/DDBJ whole genome shotgun (WGS) entry which is preliminary data.</text>
</comment>
<dbReference type="Proteomes" id="UP000826188">
    <property type="component" value="Unassembled WGS sequence"/>
</dbReference>
<dbReference type="InterPro" id="IPR002347">
    <property type="entry name" value="SDR_fam"/>
</dbReference>